<keyword evidence="1" id="KW-0238">DNA-binding</keyword>
<dbReference type="SUPFAM" id="SSF47413">
    <property type="entry name" value="lambda repressor-like DNA-binding domains"/>
    <property type="match status" value="1"/>
</dbReference>
<gene>
    <name evidence="3" type="ORF">FYJ37_12465</name>
</gene>
<dbReference type="PANTHER" id="PTHR46558:SF11">
    <property type="entry name" value="HTH-TYPE TRANSCRIPTIONAL REGULATOR XRE"/>
    <property type="match status" value="1"/>
</dbReference>
<dbReference type="Proteomes" id="UP000462363">
    <property type="component" value="Unassembled WGS sequence"/>
</dbReference>
<dbReference type="GO" id="GO:0003677">
    <property type="term" value="F:DNA binding"/>
    <property type="evidence" value="ECO:0007669"/>
    <property type="project" value="UniProtKB-KW"/>
</dbReference>
<dbReference type="RefSeq" id="WP_004608155.1">
    <property type="nucleotide sequence ID" value="NZ_AP025569.1"/>
</dbReference>
<dbReference type="EMBL" id="VUMB01000027">
    <property type="protein sequence ID" value="MSS41141.1"/>
    <property type="molecule type" value="Genomic_DNA"/>
</dbReference>
<sequence>MDTLNLAENLIRLRREKEVTQEEVANFIGVTKASVSKWETKQSLPDILLLPVIASYYGVTVDELLGYKPQLGKEQIQKIYHDLAAEFAEKPFEEVMDASRKLVKKYYSCYSFLLQISILWLNHYTFAEDPKSQMRILDETVELCTHIIENCKDISICNDATVLKAIMDLQRGRPQEVLDSVEDMLSPYRLASQSSGILIQAYQMIGDMDKAVSYTQISMFLHLLSLVEGATQYIALRAQDKEACEETIRRMDGLIELFQLERLHQNIAAVYHYQVAVYQCQQKDIDGVLARLKRFVEIICDLLDREAALHGDGYFNRLEEWFEGLDLGKQMVRDKKLVLDNACQALENTVFSPLMEDRRLERLKRVLTEKRETL</sequence>
<reference evidence="3 4" key="1">
    <citation type="submission" date="2019-08" db="EMBL/GenBank/DDBJ databases">
        <title>In-depth cultivation of the pig gut microbiome towards novel bacterial diversity and tailored functional studies.</title>
        <authorList>
            <person name="Wylensek D."/>
            <person name="Hitch T.C.A."/>
            <person name="Clavel T."/>
        </authorList>
    </citation>
    <scope>NUCLEOTIDE SEQUENCE [LARGE SCALE GENOMIC DNA]</scope>
    <source>
        <strain evidence="3 4">BL-389-WT-3D</strain>
    </source>
</reference>
<proteinExistence type="predicted"/>
<dbReference type="CDD" id="cd00093">
    <property type="entry name" value="HTH_XRE"/>
    <property type="match status" value="1"/>
</dbReference>
<dbReference type="PANTHER" id="PTHR46558">
    <property type="entry name" value="TRACRIPTIONAL REGULATORY PROTEIN-RELATED-RELATED"/>
    <property type="match status" value="1"/>
</dbReference>
<evidence type="ECO:0000259" key="2">
    <source>
        <dbReference type="PROSITE" id="PS50943"/>
    </source>
</evidence>
<protein>
    <submittedName>
        <fullName evidence="3">Helix-turn-helix transcriptional regulator</fullName>
    </submittedName>
</protein>
<dbReference type="Pfam" id="PF01381">
    <property type="entry name" value="HTH_3"/>
    <property type="match status" value="1"/>
</dbReference>
<evidence type="ECO:0000256" key="1">
    <source>
        <dbReference type="ARBA" id="ARBA00023125"/>
    </source>
</evidence>
<dbReference type="GeneID" id="62696145"/>
<dbReference type="PROSITE" id="PS50943">
    <property type="entry name" value="HTH_CROC1"/>
    <property type="match status" value="1"/>
</dbReference>
<evidence type="ECO:0000313" key="3">
    <source>
        <dbReference type="EMBL" id="MSS41141.1"/>
    </source>
</evidence>
<dbReference type="Gene3D" id="1.10.260.40">
    <property type="entry name" value="lambda repressor-like DNA-binding domains"/>
    <property type="match status" value="1"/>
</dbReference>
<comment type="caution">
    <text evidence="3">The sequence shown here is derived from an EMBL/GenBank/DDBJ whole genome shotgun (WGS) entry which is preliminary data.</text>
</comment>
<accession>A0A844FCD0</accession>
<dbReference type="AlphaFoldDB" id="A0A844FCD0"/>
<name>A0A844FCD0_CLOSV</name>
<dbReference type="InterPro" id="IPR001387">
    <property type="entry name" value="Cro/C1-type_HTH"/>
</dbReference>
<feature type="domain" description="HTH cro/C1-type" evidence="2">
    <location>
        <begin position="10"/>
        <end position="64"/>
    </location>
</feature>
<organism evidence="3 4">
    <name type="scientific">Clostridium scindens (strain JCM 10418 / VPI 12708)</name>
    <dbReference type="NCBI Taxonomy" id="29347"/>
    <lineage>
        <taxon>Bacteria</taxon>
        <taxon>Bacillati</taxon>
        <taxon>Bacillota</taxon>
        <taxon>Clostridia</taxon>
        <taxon>Lachnospirales</taxon>
        <taxon>Lachnospiraceae</taxon>
    </lineage>
</organism>
<dbReference type="SMART" id="SM00530">
    <property type="entry name" value="HTH_XRE"/>
    <property type="match status" value="1"/>
</dbReference>
<dbReference type="InterPro" id="IPR010982">
    <property type="entry name" value="Lambda_DNA-bd_dom_sf"/>
</dbReference>
<evidence type="ECO:0000313" key="4">
    <source>
        <dbReference type="Proteomes" id="UP000462363"/>
    </source>
</evidence>